<dbReference type="EMBL" id="QRHR01000003">
    <property type="protein sequence ID" value="RHF89753.1"/>
    <property type="molecule type" value="Genomic_DNA"/>
</dbReference>
<organism evidence="2 3">
    <name type="scientific">Eubacterium ventriosum</name>
    <dbReference type="NCBI Taxonomy" id="39496"/>
    <lineage>
        <taxon>Bacteria</taxon>
        <taxon>Bacillati</taxon>
        <taxon>Bacillota</taxon>
        <taxon>Clostridia</taxon>
        <taxon>Eubacteriales</taxon>
        <taxon>Eubacteriaceae</taxon>
        <taxon>Eubacterium</taxon>
    </lineage>
</organism>
<dbReference type="AlphaFoldDB" id="A0A414R9N2"/>
<dbReference type="Proteomes" id="UP000286186">
    <property type="component" value="Unassembled WGS sequence"/>
</dbReference>
<evidence type="ECO:0000313" key="2">
    <source>
        <dbReference type="EMBL" id="RHF89753.1"/>
    </source>
</evidence>
<keyword evidence="1" id="KW-0812">Transmembrane</keyword>
<feature type="transmembrane region" description="Helical" evidence="1">
    <location>
        <begin position="157"/>
        <end position="180"/>
    </location>
</feature>
<proteinExistence type="predicted"/>
<reference evidence="2 3" key="1">
    <citation type="submission" date="2018-08" db="EMBL/GenBank/DDBJ databases">
        <title>A genome reference for cultivated species of the human gut microbiota.</title>
        <authorList>
            <person name="Zou Y."/>
            <person name="Xue W."/>
            <person name="Luo G."/>
        </authorList>
    </citation>
    <scope>NUCLEOTIDE SEQUENCE [LARGE SCALE GENOMIC DNA]</scope>
    <source>
        <strain evidence="2 3">AM23-22</strain>
    </source>
</reference>
<name>A0A414R9N2_9FIRM</name>
<evidence type="ECO:0000256" key="1">
    <source>
        <dbReference type="SAM" id="Phobius"/>
    </source>
</evidence>
<feature type="transmembrane region" description="Helical" evidence="1">
    <location>
        <begin position="40"/>
        <end position="59"/>
    </location>
</feature>
<feature type="transmembrane region" description="Helical" evidence="1">
    <location>
        <begin position="131"/>
        <end position="151"/>
    </location>
</feature>
<sequence length="349" mass="40906">MVKLVINKFLWLWSHFPICSLSDDNNFATLSLDNENEKKIRFSIINLMLGDVIIYLFTLNIKERKFKWIHVLKLPQLPNFEITNEKLSELESAYYQHMSLLQSEELNIEYVSLCNHVQCEENRISTSENKINMYMTIMLTVIPLLVAIVDINQVKELSILAKLSIAIVIYTILNIGFYLFRIMKVKKFKLSKFGELKESSDKVKMQNWQMYNDWQNLKSKADLYVSYVLNVEEWIKFLAIIGVLLACIFSINPNWICTQKNMQVQQTKSYVCVVQVDEISDVYSESSRNWNAVLMDLSQNKFSNVIVLYKDDVDIDEIQIVLSEYSKQKIDYIKDKSLTSKSVKLIMED</sequence>
<accession>A0A414R9N2</accession>
<evidence type="ECO:0000313" key="3">
    <source>
        <dbReference type="Proteomes" id="UP000286186"/>
    </source>
</evidence>
<gene>
    <name evidence="2" type="ORF">DW652_04595</name>
</gene>
<protein>
    <submittedName>
        <fullName evidence="2">Uncharacterized protein</fullName>
    </submittedName>
</protein>
<keyword evidence="1" id="KW-1133">Transmembrane helix</keyword>
<feature type="transmembrane region" description="Helical" evidence="1">
    <location>
        <begin position="237"/>
        <end position="256"/>
    </location>
</feature>
<dbReference type="RefSeq" id="WP_118231504.1">
    <property type="nucleotide sequence ID" value="NZ_CATWJF010000012.1"/>
</dbReference>
<keyword evidence="1" id="KW-0472">Membrane</keyword>
<comment type="caution">
    <text evidence="2">The sequence shown here is derived from an EMBL/GenBank/DDBJ whole genome shotgun (WGS) entry which is preliminary data.</text>
</comment>